<name>A0A2T8KUM7_9POAL</name>
<dbReference type="AlphaFoldDB" id="A0A2T8KUM7"/>
<proteinExistence type="predicted"/>
<dbReference type="Gramene" id="PVH65842">
    <property type="protein sequence ID" value="PVH65842"/>
    <property type="gene ID" value="PAHAL_1G087900"/>
</dbReference>
<reference evidence="1" key="1">
    <citation type="submission" date="2018-04" db="EMBL/GenBank/DDBJ databases">
        <title>WGS assembly of Panicum hallii.</title>
        <authorList>
            <person name="Lovell J."/>
            <person name="Jenkins J."/>
            <person name="Lowry D."/>
            <person name="Mamidi S."/>
            <person name="Sreedasyam A."/>
            <person name="Weng X."/>
            <person name="Barry K."/>
            <person name="Bonette J."/>
            <person name="Campitelli B."/>
            <person name="Daum C."/>
            <person name="Gordon S."/>
            <person name="Gould B."/>
            <person name="Lipzen A."/>
            <person name="Macqueen A."/>
            <person name="Palacio-Mejia J."/>
            <person name="Plott C."/>
            <person name="Shakirov E."/>
            <person name="Shu S."/>
            <person name="Yoshinaga Y."/>
            <person name="Zane M."/>
            <person name="Rokhsar D."/>
            <person name="Grimwood J."/>
            <person name="Schmutz J."/>
            <person name="Juenger T."/>
        </authorList>
    </citation>
    <scope>NUCLEOTIDE SEQUENCE [LARGE SCALE GENOMIC DNA]</scope>
    <source>
        <strain evidence="1">FIL2</strain>
    </source>
</reference>
<gene>
    <name evidence="1" type="ORF">PAHAL_1G087900</name>
</gene>
<dbReference type="EMBL" id="CM008046">
    <property type="protein sequence ID" value="PVH65842.1"/>
    <property type="molecule type" value="Genomic_DNA"/>
</dbReference>
<protein>
    <submittedName>
        <fullName evidence="1">Uncharacterized protein</fullName>
    </submittedName>
</protein>
<dbReference type="Proteomes" id="UP000243499">
    <property type="component" value="Chromosome 1"/>
</dbReference>
<organism evidence="1">
    <name type="scientific">Panicum hallii</name>
    <dbReference type="NCBI Taxonomy" id="206008"/>
    <lineage>
        <taxon>Eukaryota</taxon>
        <taxon>Viridiplantae</taxon>
        <taxon>Streptophyta</taxon>
        <taxon>Embryophyta</taxon>
        <taxon>Tracheophyta</taxon>
        <taxon>Spermatophyta</taxon>
        <taxon>Magnoliopsida</taxon>
        <taxon>Liliopsida</taxon>
        <taxon>Poales</taxon>
        <taxon>Poaceae</taxon>
        <taxon>PACMAD clade</taxon>
        <taxon>Panicoideae</taxon>
        <taxon>Panicodae</taxon>
        <taxon>Paniceae</taxon>
        <taxon>Panicinae</taxon>
        <taxon>Panicum</taxon>
        <taxon>Panicum sect. Panicum</taxon>
    </lineage>
</organism>
<accession>A0A2T8KUM7</accession>
<sequence length="101" mass="10709">MLRAKSILLDLDAMDTSEIEQPAPQMAHVHRASKLRLLAICSAPISAACNSDRPDLLRLDPPGPPTTLTAPLGLAAAGTRPDPRRVLVLPAGSDQVPKRTT</sequence>
<evidence type="ECO:0000313" key="1">
    <source>
        <dbReference type="EMBL" id="PVH65842.1"/>
    </source>
</evidence>